<keyword evidence="2" id="KW-1185">Reference proteome</keyword>
<proteinExistence type="predicted"/>
<dbReference type="RefSeq" id="WP_225551572.1">
    <property type="nucleotide sequence ID" value="NZ_JADEYP010000004.1"/>
</dbReference>
<dbReference type="Proteomes" id="UP001165302">
    <property type="component" value="Unassembled WGS sequence"/>
</dbReference>
<evidence type="ECO:0000313" key="2">
    <source>
        <dbReference type="Proteomes" id="UP001165302"/>
    </source>
</evidence>
<organism evidence="1 2">
    <name type="scientific">Sphingobacterium bovistauri</name>
    <dbReference type="NCBI Taxonomy" id="2781959"/>
    <lineage>
        <taxon>Bacteria</taxon>
        <taxon>Pseudomonadati</taxon>
        <taxon>Bacteroidota</taxon>
        <taxon>Sphingobacteriia</taxon>
        <taxon>Sphingobacteriales</taxon>
        <taxon>Sphingobacteriaceae</taxon>
        <taxon>Sphingobacterium</taxon>
    </lineage>
</organism>
<dbReference type="PROSITE" id="PS51257">
    <property type="entry name" value="PROKAR_LIPOPROTEIN"/>
    <property type="match status" value="1"/>
</dbReference>
<protein>
    <submittedName>
        <fullName evidence="1">Uncharacterized protein</fullName>
    </submittedName>
</protein>
<comment type="caution">
    <text evidence="1">The sequence shown here is derived from an EMBL/GenBank/DDBJ whole genome shotgun (WGS) entry which is preliminary data.</text>
</comment>
<dbReference type="EMBL" id="JADEYP010000004">
    <property type="protein sequence ID" value="MCA5004237.1"/>
    <property type="molecule type" value="Genomic_DNA"/>
</dbReference>
<evidence type="ECO:0000313" key="1">
    <source>
        <dbReference type="EMBL" id="MCA5004237.1"/>
    </source>
</evidence>
<reference evidence="1" key="1">
    <citation type="submission" date="2020-10" db="EMBL/GenBank/DDBJ databases">
        <authorList>
            <person name="Lu T."/>
            <person name="Wang Q."/>
            <person name="Han X."/>
        </authorList>
    </citation>
    <scope>NUCLEOTIDE SEQUENCE</scope>
    <source>
        <strain evidence="1">WQ 366</strain>
    </source>
</reference>
<accession>A0ABS7Z243</accession>
<name>A0ABS7Z243_9SPHI</name>
<gene>
    <name evidence="1" type="ORF">IPZ78_03590</name>
</gene>
<sequence length="569" mass="63329">MRKNILLCGITFVVLTFIGCKEDAVLSVDNQGEIKYLDLVFNADYIDSEEVNIRKTASKQFSSYSGVKDAHVTRLSNAFFSEVSVVEKTRSYTPKSQALLSKANKVATASKEGVNYPVSTDNLKIRSLADSVKFMVLIFDDKDNHVGTTIASRGAQTRIPLLVPVDYVPTVANKYRIVAFTFNTTEASDFDYLNLDPSETNNNPQIVLPSDREFYYHNNDLPIVETGASNPAKVNIIFLPQTVKVGVTVDARGVDAKIKEVSGTFGSFPNAQSANFDLKLNRVINKVVIPEQNFPTAFSFTGTADTVSFARYIYMDESDETIFLERLNLTLETLVLQKNGETTNVSILGESKSYSFSGVSLKKGTYFNGRINLFSGFDIDGVIWSYANLYYDKNAPVGYQHKFRQSPSDGYKELTDYWNFNKEFPKSEDESGRDIDPCTLVYPGGWRMPTIAEASLANPSNINLKSFSYFDASGSSVERDYDYMELINNEDQKIHFYAFGMRDGLVYSGEGANALYWLAGSSLSTQADVFRIGILETGNDSGSGLIDYPDYVTSGARGLNIRCVRTLRN</sequence>